<dbReference type="Pfam" id="PF08858">
    <property type="entry name" value="IDEAL"/>
    <property type="match status" value="1"/>
</dbReference>
<dbReference type="RefSeq" id="WP_245203899.1">
    <property type="nucleotide sequence ID" value="NZ_JAGGKT010000012.1"/>
</dbReference>
<evidence type="ECO:0000313" key="3">
    <source>
        <dbReference type="Proteomes" id="UP001519343"/>
    </source>
</evidence>
<organism evidence="2 3">
    <name type="scientific">Ammoniphilus resinae</name>
    <dbReference type="NCBI Taxonomy" id="861532"/>
    <lineage>
        <taxon>Bacteria</taxon>
        <taxon>Bacillati</taxon>
        <taxon>Bacillota</taxon>
        <taxon>Bacilli</taxon>
        <taxon>Bacillales</taxon>
        <taxon>Paenibacillaceae</taxon>
        <taxon>Aneurinibacillus group</taxon>
        <taxon>Ammoniphilus</taxon>
    </lineage>
</organism>
<accession>A0ABS4GTS1</accession>
<name>A0ABS4GTS1_9BACL</name>
<dbReference type="InterPro" id="IPR027393">
    <property type="entry name" value="Virus_scaffolding_prot_C"/>
</dbReference>
<dbReference type="Proteomes" id="UP001519343">
    <property type="component" value="Unassembled WGS sequence"/>
</dbReference>
<gene>
    <name evidence="2" type="ORF">J2Z37_003664</name>
</gene>
<comment type="caution">
    <text evidence="2">The sequence shown here is derived from an EMBL/GenBank/DDBJ whole genome shotgun (WGS) entry which is preliminary data.</text>
</comment>
<proteinExistence type="predicted"/>
<dbReference type="InterPro" id="IPR014957">
    <property type="entry name" value="IDEAL_dom"/>
</dbReference>
<feature type="domain" description="IDEAL" evidence="1">
    <location>
        <begin position="64"/>
        <end position="98"/>
    </location>
</feature>
<reference evidence="2 3" key="1">
    <citation type="submission" date="2021-03" db="EMBL/GenBank/DDBJ databases">
        <title>Genomic Encyclopedia of Type Strains, Phase IV (KMG-IV): sequencing the most valuable type-strain genomes for metagenomic binning, comparative biology and taxonomic classification.</title>
        <authorList>
            <person name="Goeker M."/>
        </authorList>
    </citation>
    <scope>NUCLEOTIDE SEQUENCE [LARGE SCALE GENOMIC DNA]</scope>
    <source>
        <strain evidence="2 3">DSM 24738</strain>
    </source>
</reference>
<evidence type="ECO:0000313" key="2">
    <source>
        <dbReference type="EMBL" id="MBP1933651.1"/>
    </source>
</evidence>
<protein>
    <recommendedName>
        <fullName evidence="1">IDEAL domain-containing protein</fullName>
    </recommendedName>
</protein>
<dbReference type="Gene3D" id="4.10.810.10">
    <property type="entry name" value="Virus Scaffolding Protein, Chain A"/>
    <property type="match status" value="1"/>
</dbReference>
<dbReference type="EMBL" id="JAGGKT010000012">
    <property type="protein sequence ID" value="MBP1933651.1"/>
    <property type="molecule type" value="Genomic_DNA"/>
</dbReference>
<keyword evidence="3" id="KW-1185">Reference proteome</keyword>
<evidence type="ECO:0000259" key="1">
    <source>
        <dbReference type="SMART" id="SM00914"/>
    </source>
</evidence>
<sequence length="131" mass="15461">MTGNKQHFAIGDWIKGKSKNGELIRGFVEASDYIEGWVKIKVVTCDNEETVGRTVQTLTKWVEKLPESTRNEEQILQMVDLALLTRDESWFLELSFELNQLRQGRSDNRKKYKLSPILKNRWRRLEISEEF</sequence>
<dbReference type="SMART" id="SM00914">
    <property type="entry name" value="IDEAL"/>
    <property type="match status" value="1"/>
</dbReference>